<evidence type="ECO:0000313" key="13">
    <source>
        <dbReference type="Proteomes" id="UP000326924"/>
    </source>
</evidence>
<feature type="transmembrane region" description="Helical" evidence="10">
    <location>
        <begin position="497"/>
        <end position="518"/>
    </location>
</feature>
<keyword evidence="10" id="KW-0813">Transport</keyword>
<dbReference type="OrthoDB" id="9979195at2759"/>
<dbReference type="PANTHER" id="PTHR13117">
    <property type="entry name" value="ENDOPLASMIC RETICULUM MULTISPAN TRANSMEMBRANE PROTEIN-RELATED"/>
    <property type="match status" value="1"/>
</dbReference>
<dbReference type="Proteomes" id="UP000326924">
    <property type="component" value="Unassembled WGS sequence"/>
</dbReference>
<evidence type="ECO:0000256" key="11">
    <source>
        <dbReference type="SAM" id="MobiDB-lite"/>
    </source>
</evidence>
<dbReference type="InParanoid" id="A0A5J5ERX1"/>
<dbReference type="PANTHER" id="PTHR13117:SF5">
    <property type="entry name" value="PROTEIN RFT1 HOMOLOG"/>
    <property type="match status" value="1"/>
</dbReference>
<keyword evidence="4 10" id="KW-0812">Transmembrane</keyword>
<evidence type="ECO:0000256" key="2">
    <source>
        <dbReference type="ARBA" id="ARBA00004922"/>
    </source>
</evidence>
<keyword evidence="7 10" id="KW-0472">Membrane</keyword>
<feature type="transmembrane region" description="Helical" evidence="10">
    <location>
        <begin position="102"/>
        <end position="123"/>
    </location>
</feature>
<name>A0A5J5ERX1_9PEZI</name>
<dbReference type="EMBL" id="VXIS01000139">
    <property type="protein sequence ID" value="KAA8901939.1"/>
    <property type="molecule type" value="Genomic_DNA"/>
</dbReference>
<evidence type="ECO:0000256" key="9">
    <source>
        <dbReference type="ARBA" id="ARBA00045912"/>
    </source>
</evidence>
<comment type="function">
    <text evidence="9 10">Intramembrane glycolipid transporter that operates in the biosynthetic pathway of dolichol-linked oligosaccharides, the glycan precursors employed in protein asparagine (N)-glycosylation. The sequential addition of sugars to dolichol pyrophosphate produces dolichol-linked oligosaccharides containing fourteen sugars, including two GlcNAcs, nine mannoses and three glucoses. Once assembled, the oligosaccharide is transferred from the lipid to nascent proteins by oligosaccharyltransferases. The assembly of dolichol-linked oligosaccharides begins on the cytosolic side of the endoplasmic reticulum membrane and finishes in its lumen. RFT1 could mediate the translocation of the cytosolically oriented intermediate DolPP-GlcNAc2Man5, produced by ALG11, into the ER lumen where dolichol-linked oligosaccharides assembly continues. However, the intramembrane lipid transporter activity could not be confirmed in vitro.</text>
</comment>
<evidence type="ECO:0000256" key="8">
    <source>
        <dbReference type="ARBA" id="ARBA00044793"/>
    </source>
</evidence>
<evidence type="ECO:0000256" key="7">
    <source>
        <dbReference type="ARBA" id="ARBA00023136"/>
    </source>
</evidence>
<feature type="transmembrane region" description="Helical" evidence="10">
    <location>
        <begin position="466"/>
        <end position="485"/>
    </location>
</feature>
<evidence type="ECO:0000256" key="5">
    <source>
        <dbReference type="ARBA" id="ARBA00022824"/>
    </source>
</evidence>
<feature type="transmembrane region" description="Helical" evidence="10">
    <location>
        <begin position="404"/>
        <end position="424"/>
    </location>
</feature>
<accession>A0A5J5ERX1</accession>
<comment type="similarity">
    <text evidence="3 10">Belongs to the RFT1 family.</text>
</comment>
<sequence>MVTKRSKTSPSKQTSTTSAPEPALSDSLLSASAESAKFLVLLQVASRLLTFSVNQLLLRYLSPTLLGVSVQLELLTTSILYFSRESLRNALQRQATAADSRVVTNLALLTLPLGLVFSVLLGTGYLWGREGGEGIGYWKVSVALFVIATLLELAAEPAFAVAQMRMRVKVRAAAESAAAMARCALTCGVTVWAAGQGRELGALPFAIGQIGYGGVLLLVYTVRIGREVKWGKIQQTKEHYYAGYFSQQLSHLAATMWLQSSIKHVLTQGDSLLVAWLTTLQEQGVYALANNYGSLVARMLFQPLEESSRTLFSKLLPAQPDTALRVMKTLLKLYLLLSVFFISLGPPFAPALLQLVAGRKWAGSAASQVLQAFCYYIPLLAVNGVTESFVQAVATPVQLRKQSAAMFAFSLGFAAAGVVFVRTLEMGATGLVWANAVNMLLRIVWSGAFIRAYFKERGVDLASVDVLPSVMLVVVGAAIATVVRGMGSLPPVESMGLVQLVITGASAGGALLLACVIAERRFLKECWDMIKAGQ</sequence>
<dbReference type="GO" id="GO:0005789">
    <property type="term" value="C:endoplasmic reticulum membrane"/>
    <property type="evidence" value="ECO:0007669"/>
    <property type="project" value="UniProtKB-SubCell"/>
</dbReference>
<feature type="transmembrane region" description="Helical" evidence="10">
    <location>
        <begin position="135"/>
        <end position="155"/>
    </location>
</feature>
<evidence type="ECO:0000256" key="1">
    <source>
        <dbReference type="ARBA" id="ARBA00004477"/>
    </source>
</evidence>
<evidence type="ECO:0000313" key="12">
    <source>
        <dbReference type="EMBL" id="KAA8901939.1"/>
    </source>
</evidence>
<evidence type="ECO:0000256" key="6">
    <source>
        <dbReference type="ARBA" id="ARBA00022989"/>
    </source>
</evidence>
<organism evidence="12 13">
    <name type="scientific">Sphaerosporella brunnea</name>
    <dbReference type="NCBI Taxonomy" id="1250544"/>
    <lineage>
        <taxon>Eukaryota</taxon>
        <taxon>Fungi</taxon>
        <taxon>Dikarya</taxon>
        <taxon>Ascomycota</taxon>
        <taxon>Pezizomycotina</taxon>
        <taxon>Pezizomycetes</taxon>
        <taxon>Pezizales</taxon>
        <taxon>Pyronemataceae</taxon>
        <taxon>Sphaerosporella</taxon>
    </lineage>
</organism>
<evidence type="ECO:0000256" key="10">
    <source>
        <dbReference type="RuleBase" id="RU365067"/>
    </source>
</evidence>
<evidence type="ECO:0000256" key="3">
    <source>
        <dbReference type="ARBA" id="ARBA00010288"/>
    </source>
</evidence>
<feature type="transmembrane region" description="Helical" evidence="10">
    <location>
        <begin position="430"/>
        <end position="454"/>
    </location>
</feature>
<comment type="pathway">
    <text evidence="2">Protein modification; protein glycosylation.</text>
</comment>
<dbReference type="GO" id="GO:0034203">
    <property type="term" value="P:glycolipid translocation"/>
    <property type="evidence" value="ECO:0007669"/>
    <property type="project" value="TreeGrafter"/>
</dbReference>
<comment type="caution">
    <text evidence="12">The sequence shown here is derived from an EMBL/GenBank/DDBJ whole genome shotgun (WGS) entry which is preliminary data.</text>
</comment>
<keyword evidence="5 10" id="KW-0256">Endoplasmic reticulum</keyword>
<keyword evidence="13" id="KW-1185">Reference proteome</keyword>
<protein>
    <recommendedName>
        <fullName evidence="8 10">Man(5)GlcNAc(2)-PP-dolichol translocation protein RFT1</fullName>
    </recommendedName>
</protein>
<feature type="transmembrane region" description="Helical" evidence="10">
    <location>
        <begin position="176"/>
        <end position="195"/>
    </location>
</feature>
<proteinExistence type="inferred from homology"/>
<dbReference type="GO" id="GO:0006488">
    <property type="term" value="P:dolichol-linked oligosaccharide biosynthetic process"/>
    <property type="evidence" value="ECO:0007669"/>
    <property type="project" value="InterPro"/>
</dbReference>
<keyword evidence="6 10" id="KW-1133">Transmembrane helix</keyword>
<feature type="compositionally biased region" description="Low complexity" evidence="11">
    <location>
        <begin position="8"/>
        <end position="23"/>
    </location>
</feature>
<reference evidence="12 13" key="1">
    <citation type="submission" date="2019-09" db="EMBL/GenBank/DDBJ databases">
        <title>Draft genome of the ectomycorrhizal ascomycete Sphaerosporella brunnea.</title>
        <authorList>
            <consortium name="DOE Joint Genome Institute"/>
            <person name="Benucci G.M."/>
            <person name="Marozzi G."/>
            <person name="Antonielli L."/>
            <person name="Sanchez S."/>
            <person name="Marco P."/>
            <person name="Wang X."/>
            <person name="Falini L.B."/>
            <person name="Barry K."/>
            <person name="Haridas S."/>
            <person name="Lipzen A."/>
            <person name="Labutti K."/>
            <person name="Grigoriev I.V."/>
            <person name="Murat C."/>
            <person name="Martin F."/>
            <person name="Albertini E."/>
            <person name="Donnini D."/>
            <person name="Bonito G."/>
        </authorList>
    </citation>
    <scope>NUCLEOTIDE SEQUENCE [LARGE SCALE GENOMIC DNA]</scope>
    <source>
        <strain evidence="12 13">Sb_GMNB300</strain>
    </source>
</reference>
<gene>
    <name evidence="12" type="ORF">FN846DRAFT_908778</name>
</gene>
<feature type="transmembrane region" description="Helical" evidence="10">
    <location>
        <begin position="333"/>
        <end position="357"/>
    </location>
</feature>
<feature type="transmembrane region" description="Helical" evidence="10">
    <location>
        <begin position="369"/>
        <end position="392"/>
    </location>
</feature>
<dbReference type="InterPro" id="IPR007594">
    <property type="entry name" value="RFT1"/>
</dbReference>
<comment type="subcellular location">
    <subcellularLocation>
        <location evidence="1 10">Endoplasmic reticulum membrane</location>
        <topology evidence="1 10">Multi-pass membrane protein</topology>
    </subcellularLocation>
</comment>
<dbReference type="AlphaFoldDB" id="A0A5J5ERX1"/>
<dbReference type="FunCoup" id="A0A5J5ERX1">
    <property type="interactions" value="750"/>
</dbReference>
<dbReference type="Pfam" id="PF04506">
    <property type="entry name" value="Rft-1"/>
    <property type="match status" value="1"/>
</dbReference>
<feature type="region of interest" description="Disordered" evidence="11">
    <location>
        <begin position="1"/>
        <end position="23"/>
    </location>
</feature>
<feature type="transmembrane region" description="Helical" evidence="10">
    <location>
        <begin position="201"/>
        <end position="222"/>
    </location>
</feature>
<evidence type="ECO:0000256" key="4">
    <source>
        <dbReference type="ARBA" id="ARBA00022692"/>
    </source>
</evidence>